<evidence type="ECO:0000313" key="2">
    <source>
        <dbReference type="Proteomes" id="UP000077315"/>
    </source>
</evidence>
<name>A0A167QZI3_PHYB8</name>
<proteinExistence type="predicted"/>
<dbReference type="OrthoDB" id="5982876at2759"/>
<dbReference type="InParanoid" id="A0A167QZI3"/>
<accession>A0A167QZI3</accession>
<dbReference type="Proteomes" id="UP000077315">
    <property type="component" value="Unassembled WGS sequence"/>
</dbReference>
<dbReference type="AlphaFoldDB" id="A0A167QZI3"/>
<reference evidence="2" key="1">
    <citation type="submission" date="2015-06" db="EMBL/GenBank/DDBJ databases">
        <title>Expansion of signal transduction pathways in fungi by whole-genome duplication.</title>
        <authorList>
            <consortium name="DOE Joint Genome Institute"/>
            <person name="Corrochano L.M."/>
            <person name="Kuo A."/>
            <person name="Marcet-Houben M."/>
            <person name="Polaino S."/>
            <person name="Salamov A."/>
            <person name="Villalobos J.M."/>
            <person name="Alvarez M.I."/>
            <person name="Avalos J."/>
            <person name="Benito E.P."/>
            <person name="Benoit I."/>
            <person name="Burger G."/>
            <person name="Camino L.P."/>
            <person name="Canovas D."/>
            <person name="Cerda-Olmedo E."/>
            <person name="Cheng J.-F."/>
            <person name="Dominguez A."/>
            <person name="Elias M."/>
            <person name="Eslava A.P."/>
            <person name="Glaser F."/>
            <person name="Grimwood J."/>
            <person name="Gutierrez G."/>
            <person name="Heitman J."/>
            <person name="Henrissat B."/>
            <person name="Iturriaga E.A."/>
            <person name="Lang B.F."/>
            <person name="Lavin J.L."/>
            <person name="Lee S."/>
            <person name="Li W."/>
            <person name="Lindquist E."/>
            <person name="Lopez-Garcia S."/>
            <person name="Luque E.M."/>
            <person name="Marcos A.T."/>
            <person name="Martin J."/>
            <person name="McCluskey K."/>
            <person name="Medina H.R."/>
            <person name="Miralles-Duran A."/>
            <person name="Miyazaki A."/>
            <person name="Munoz-Torres E."/>
            <person name="Oguiza J.A."/>
            <person name="Ohm R."/>
            <person name="Olmedo M."/>
            <person name="Orejas M."/>
            <person name="Ortiz-Castellanos L."/>
            <person name="Pisabarro A.G."/>
            <person name="Rodriguez-Romero J."/>
            <person name="Ruiz-Herrera J."/>
            <person name="Ruiz-Vazquez R."/>
            <person name="Sanz C."/>
            <person name="Schackwitz W."/>
            <person name="Schmutz J."/>
            <person name="Shahriari M."/>
            <person name="Shelest E."/>
            <person name="Silva-Franco F."/>
            <person name="Soanes D."/>
            <person name="Syed K."/>
            <person name="Tagua V.G."/>
            <person name="Talbot N.J."/>
            <person name="Thon M."/>
            <person name="De vries R.P."/>
            <person name="Wiebenga A."/>
            <person name="Yadav J.S."/>
            <person name="Braun E.L."/>
            <person name="Baker S."/>
            <person name="Garre V."/>
            <person name="Horwitz B."/>
            <person name="Torres-Martinez S."/>
            <person name="Idnurm A."/>
            <person name="Herrera-Estrella A."/>
            <person name="Gabaldon T."/>
            <person name="Grigoriev I.V."/>
        </authorList>
    </citation>
    <scope>NUCLEOTIDE SEQUENCE [LARGE SCALE GENOMIC DNA]</scope>
    <source>
        <strain evidence="2">NRRL 1555(-)</strain>
    </source>
</reference>
<sequence>MHHEHAFRSFSLAQIPLVVYTSLSAVKYIIKRVGETGSLQQRRGSERARKLDDGIEIHLMNVVPKDNFALYSRLKTSLKKIEVFVRKIKAIISYLKRLGFGLCIAAHKLVKGNDGEAGAIKSCEKVQRKYHYENQVKDVLNTNAKEEEVLVCKQFLLGLEIYDLTKNIKNNV</sequence>
<gene>
    <name evidence="1" type="ORF">PHYBLDRAFT_161163</name>
</gene>
<evidence type="ECO:0000313" key="1">
    <source>
        <dbReference type="EMBL" id="OAD80517.1"/>
    </source>
</evidence>
<dbReference type="GeneID" id="28995258"/>
<dbReference type="RefSeq" id="XP_018298557.1">
    <property type="nucleotide sequence ID" value="XM_018434352.1"/>
</dbReference>
<dbReference type="EMBL" id="KV440971">
    <property type="protein sequence ID" value="OAD80517.1"/>
    <property type="molecule type" value="Genomic_DNA"/>
</dbReference>
<protein>
    <submittedName>
        <fullName evidence="1">Uncharacterized protein</fullName>
    </submittedName>
</protein>
<keyword evidence="2" id="KW-1185">Reference proteome</keyword>
<dbReference type="VEuPathDB" id="FungiDB:PHYBLDRAFT_161163"/>
<organism evidence="1 2">
    <name type="scientific">Phycomyces blakesleeanus (strain ATCC 8743b / DSM 1359 / FGSC 10004 / NBRC 33097 / NRRL 1555)</name>
    <dbReference type="NCBI Taxonomy" id="763407"/>
    <lineage>
        <taxon>Eukaryota</taxon>
        <taxon>Fungi</taxon>
        <taxon>Fungi incertae sedis</taxon>
        <taxon>Mucoromycota</taxon>
        <taxon>Mucoromycotina</taxon>
        <taxon>Mucoromycetes</taxon>
        <taxon>Mucorales</taxon>
        <taxon>Phycomycetaceae</taxon>
        <taxon>Phycomyces</taxon>
    </lineage>
</organism>